<evidence type="ECO:0000256" key="1">
    <source>
        <dbReference type="ARBA" id="ARBA00004173"/>
    </source>
</evidence>
<evidence type="ECO:0000256" key="2">
    <source>
        <dbReference type="ARBA" id="ARBA00005677"/>
    </source>
</evidence>
<dbReference type="GO" id="GO:0006412">
    <property type="term" value="P:translation"/>
    <property type="evidence" value="ECO:0007669"/>
    <property type="project" value="InterPro"/>
</dbReference>
<organism evidence="9 10">
    <name type="scientific">Romanomermis culicivorax</name>
    <name type="common">Nematode worm</name>
    <dbReference type="NCBI Taxonomy" id="13658"/>
    <lineage>
        <taxon>Eukaryota</taxon>
        <taxon>Metazoa</taxon>
        <taxon>Ecdysozoa</taxon>
        <taxon>Nematoda</taxon>
        <taxon>Enoplea</taxon>
        <taxon>Dorylaimia</taxon>
        <taxon>Mermithida</taxon>
        <taxon>Mermithoidea</taxon>
        <taxon>Mermithidae</taxon>
        <taxon>Romanomermis</taxon>
    </lineage>
</organism>
<dbReference type="GO" id="GO:0005762">
    <property type="term" value="C:mitochondrial large ribosomal subunit"/>
    <property type="evidence" value="ECO:0007669"/>
    <property type="project" value="TreeGrafter"/>
</dbReference>
<evidence type="ECO:0000313" key="9">
    <source>
        <dbReference type="Proteomes" id="UP000887565"/>
    </source>
</evidence>
<dbReference type="InterPro" id="IPR007740">
    <property type="entry name" value="Ribosomal_mL49"/>
</dbReference>
<keyword evidence="4" id="KW-0496">Mitochondrion</keyword>
<dbReference type="Gene3D" id="3.30.780.10">
    <property type="entry name" value="SUI1-like domain"/>
    <property type="match status" value="1"/>
</dbReference>
<dbReference type="AlphaFoldDB" id="A0A915JTI4"/>
<evidence type="ECO:0000256" key="7">
    <source>
        <dbReference type="ARBA" id="ARBA00035545"/>
    </source>
</evidence>
<accession>A0A915JTI4</accession>
<keyword evidence="9" id="KW-1185">Reference proteome</keyword>
<name>A0A915JTI4_ROMCU</name>
<evidence type="ECO:0000256" key="8">
    <source>
        <dbReference type="SAM" id="MobiDB-lite"/>
    </source>
</evidence>
<dbReference type="PANTHER" id="PTHR13477:SF0">
    <property type="entry name" value="LARGE RIBOSOMAL SUBUNIT PROTEIN ML49"/>
    <property type="match status" value="1"/>
</dbReference>
<evidence type="ECO:0000256" key="6">
    <source>
        <dbReference type="ARBA" id="ARBA00035191"/>
    </source>
</evidence>
<evidence type="ECO:0000256" key="5">
    <source>
        <dbReference type="ARBA" id="ARBA00023274"/>
    </source>
</evidence>
<dbReference type="Pfam" id="PF05046">
    <property type="entry name" value="Img2"/>
    <property type="match status" value="1"/>
</dbReference>
<dbReference type="OMA" id="HPIATHV"/>
<protein>
    <recommendedName>
        <fullName evidence="6">Large ribosomal subunit protein mL49</fullName>
    </recommendedName>
    <alternativeName>
        <fullName evidence="7">39S ribosomal protein L49, mitochondrial</fullName>
    </alternativeName>
</protein>
<reference evidence="10" key="1">
    <citation type="submission" date="2022-11" db="UniProtKB">
        <authorList>
            <consortium name="WormBaseParasite"/>
        </authorList>
    </citation>
    <scope>IDENTIFICATION</scope>
</reference>
<keyword evidence="3" id="KW-0689">Ribosomal protein</keyword>
<dbReference type="Proteomes" id="UP000887565">
    <property type="component" value="Unplaced"/>
</dbReference>
<dbReference type="FunFam" id="3.30.780.10:FF:000009">
    <property type="entry name" value="39S ribosomal protein L49, mitochondrial"/>
    <property type="match status" value="1"/>
</dbReference>
<sequence>MLRRLLDRKVNCKVLGCQRRPESTTSSQTKEKNVLPKTDSASLPPPWENPWLYALGPPQPPPKYTQVESSTEEFKWVERLKPTVIIPDVPKHEKYPTPSGWRPPKNPPPALPYFVARNRKHVFNISLERRRDTLDTVTVEFNYVELVVLRNVHGDVFACEKDLKQYLTQKVGHTIATHVNEPQGKIRVKGADRSLVEQFLWDCGF</sequence>
<comment type="similarity">
    <text evidence="2">Belongs to the mitochondrion-specific ribosomal protein mL49 family.</text>
</comment>
<feature type="region of interest" description="Disordered" evidence="8">
    <location>
        <begin position="18"/>
        <end position="45"/>
    </location>
</feature>
<keyword evidence="5" id="KW-0687">Ribonucleoprotein</keyword>
<dbReference type="PANTHER" id="PTHR13477">
    <property type="entry name" value="MITOCHONDRIAL 39S RIBOSOMAL PROTEIN L49"/>
    <property type="match status" value="1"/>
</dbReference>
<evidence type="ECO:0000313" key="10">
    <source>
        <dbReference type="WBParaSite" id="nRc.2.0.1.t29660-RA"/>
    </source>
</evidence>
<dbReference type="GO" id="GO:0003735">
    <property type="term" value="F:structural constituent of ribosome"/>
    <property type="evidence" value="ECO:0007669"/>
    <property type="project" value="InterPro"/>
</dbReference>
<proteinExistence type="inferred from homology"/>
<dbReference type="WBParaSite" id="nRc.2.0.1.t29660-RA">
    <property type="protein sequence ID" value="nRc.2.0.1.t29660-RA"/>
    <property type="gene ID" value="nRc.2.0.1.g29660"/>
</dbReference>
<comment type="subcellular location">
    <subcellularLocation>
        <location evidence="1">Mitochondrion</location>
    </subcellularLocation>
</comment>
<evidence type="ECO:0000256" key="4">
    <source>
        <dbReference type="ARBA" id="ARBA00023128"/>
    </source>
</evidence>
<evidence type="ECO:0000256" key="3">
    <source>
        <dbReference type="ARBA" id="ARBA00022980"/>
    </source>
</evidence>